<evidence type="ECO:0000313" key="1">
    <source>
        <dbReference type="EMBL" id="GMR57398.1"/>
    </source>
</evidence>
<sequence length="89" mass="10302">LNARNLAYFWGTDALPVNSSECIEYQLSNDNRTISLCNRTAMSRCQRPKAFIAFRHSSYCSKQFNFRVTNFAWLCPVGTVCCEWECCEI</sequence>
<organism evidence="1 2">
    <name type="scientific">Pristionchus mayeri</name>
    <dbReference type="NCBI Taxonomy" id="1317129"/>
    <lineage>
        <taxon>Eukaryota</taxon>
        <taxon>Metazoa</taxon>
        <taxon>Ecdysozoa</taxon>
        <taxon>Nematoda</taxon>
        <taxon>Chromadorea</taxon>
        <taxon>Rhabditida</taxon>
        <taxon>Rhabditina</taxon>
        <taxon>Diplogasteromorpha</taxon>
        <taxon>Diplogasteroidea</taxon>
        <taxon>Neodiplogasteridae</taxon>
        <taxon>Pristionchus</taxon>
    </lineage>
</organism>
<comment type="caution">
    <text evidence="1">The sequence shown here is derived from an EMBL/GenBank/DDBJ whole genome shotgun (WGS) entry which is preliminary data.</text>
</comment>
<proteinExistence type="predicted"/>
<dbReference type="AlphaFoldDB" id="A0AAN5D6E6"/>
<evidence type="ECO:0000313" key="2">
    <source>
        <dbReference type="Proteomes" id="UP001328107"/>
    </source>
</evidence>
<protein>
    <submittedName>
        <fullName evidence="1">Uncharacterized protein</fullName>
    </submittedName>
</protein>
<dbReference type="Proteomes" id="UP001328107">
    <property type="component" value="Unassembled WGS sequence"/>
</dbReference>
<reference evidence="2" key="1">
    <citation type="submission" date="2022-10" db="EMBL/GenBank/DDBJ databases">
        <title>Genome assembly of Pristionchus species.</title>
        <authorList>
            <person name="Yoshida K."/>
            <person name="Sommer R.J."/>
        </authorList>
    </citation>
    <scope>NUCLEOTIDE SEQUENCE [LARGE SCALE GENOMIC DNA]</scope>
    <source>
        <strain evidence="2">RS5460</strain>
    </source>
</reference>
<keyword evidence="2" id="KW-1185">Reference proteome</keyword>
<accession>A0AAN5D6E6</accession>
<feature type="non-terminal residue" evidence="1">
    <location>
        <position position="89"/>
    </location>
</feature>
<name>A0AAN5D6E6_9BILA</name>
<dbReference type="EMBL" id="BTRK01000006">
    <property type="protein sequence ID" value="GMR57398.1"/>
    <property type="molecule type" value="Genomic_DNA"/>
</dbReference>
<feature type="non-terminal residue" evidence="1">
    <location>
        <position position="1"/>
    </location>
</feature>
<gene>
    <name evidence="1" type="ORF">PMAYCL1PPCAC_27593</name>
</gene>